<comment type="caution">
    <text evidence="2">The sequence shown here is derived from an EMBL/GenBank/DDBJ whole genome shotgun (WGS) entry which is preliminary data.</text>
</comment>
<reference evidence="2" key="1">
    <citation type="submission" date="2021-06" db="EMBL/GenBank/DDBJ databases">
        <authorList>
            <consortium name="DOE Joint Genome Institute"/>
            <person name="Mondo S.J."/>
            <person name="Amses K.R."/>
            <person name="Simmons D.R."/>
            <person name="Longcore J.E."/>
            <person name="Seto K."/>
            <person name="Alves G.H."/>
            <person name="Bonds A.E."/>
            <person name="Quandt C.A."/>
            <person name="Davis W.J."/>
            <person name="Chang Y."/>
            <person name="Letcher P.M."/>
            <person name="Powell M.J."/>
            <person name="Kuo A."/>
            <person name="Labutti K."/>
            <person name="Pangilinan J."/>
            <person name="Andreopoulos W."/>
            <person name="Tritt A."/>
            <person name="Riley R."/>
            <person name="Hundley H."/>
            <person name="Johnson J."/>
            <person name="Lipzen A."/>
            <person name="Barry K."/>
            <person name="Berbee M.L."/>
            <person name="Buchler N.E."/>
            <person name="Grigoriev I.V."/>
            <person name="Spatafora J.W."/>
            <person name="Stajich J.E."/>
            <person name="James T.Y."/>
        </authorList>
    </citation>
    <scope>NUCLEOTIDE SEQUENCE</scope>
    <source>
        <strain evidence="2">AG</strain>
    </source>
</reference>
<dbReference type="InterPro" id="IPR018780">
    <property type="entry name" value="TBORCS5"/>
</dbReference>
<dbReference type="EMBL" id="MU620910">
    <property type="protein sequence ID" value="KAI8580687.1"/>
    <property type="molecule type" value="Genomic_DNA"/>
</dbReference>
<dbReference type="Proteomes" id="UP001206595">
    <property type="component" value="Unassembled WGS sequence"/>
</dbReference>
<feature type="compositionally biased region" description="Low complexity" evidence="1">
    <location>
        <begin position="230"/>
        <end position="247"/>
    </location>
</feature>
<organism evidence="2 3">
    <name type="scientific">Umbelopsis ramanniana AG</name>
    <dbReference type="NCBI Taxonomy" id="1314678"/>
    <lineage>
        <taxon>Eukaryota</taxon>
        <taxon>Fungi</taxon>
        <taxon>Fungi incertae sedis</taxon>
        <taxon>Mucoromycota</taxon>
        <taxon>Mucoromycotina</taxon>
        <taxon>Umbelopsidomycetes</taxon>
        <taxon>Umbelopsidales</taxon>
        <taxon>Umbelopsidaceae</taxon>
        <taxon>Umbelopsis</taxon>
    </lineage>
</organism>
<dbReference type="Pfam" id="PF10158">
    <property type="entry name" value="LOH1CR12"/>
    <property type="match status" value="1"/>
</dbReference>
<dbReference type="GeneID" id="75913442"/>
<feature type="region of interest" description="Disordered" evidence="1">
    <location>
        <begin position="217"/>
        <end position="261"/>
    </location>
</feature>
<accession>A0AAD5EC53</accession>
<name>A0AAD5EC53_UMBRA</name>
<evidence type="ECO:0000313" key="2">
    <source>
        <dbReference type="EMBL" id="KAI8580687.1"/>
    </source>
</evidence>
<dbReference type="AlphaFoldDB" id="A0AAD5EC53"/>
<dbReference type="GO" id="GO:0032418">
    <property type="term" value="P:lysosome localization"/>
    <property type="evidence" value="ECO:0007669"/>
    <property type="project" value="InterPro"/>
</dbReference>
<sequence>MDIVNVVENTNDREEEAELKEVRELMELQRQIPPLLPASSYTQFNKLFNLGIPGWSQEVETKEMQDTFSTSISSEYLNDILVNLQNHMGKCATDITTEQNKLLLRCKYLDDTAVMVTKRMAQSLSHATVTAEKISQVTMLNKQSKSVKANFGTVMRGLREVETILMERKVLDIDSIEGSSRWPLLKHFKGQKDDDSEDHVYTKSTDELEALTDSHFVLSGTNSGPHKTKAPASSIPASKASLLPPSSQSRPMIVRTSTSNSSFATHQLKELAAVADKQEEKFKLSKHLTK</sequence>
<reference evidence="2" key="2">
    <citation type="journal article" date="2022" name="Proc. Natl. Acad. Sci. U.S.A.">
        <title>Diploid-dominant life cycles characterize the early evolution of Fungi.</title>
        <authorList>
            <person name="Amses K.R."/>
            <person name="Simmons D.R."/>
            <person name="Longcore J.E."/>
            <person name="Mondo S.J."/>
            <person name="Seto K."/>
            <person name="Jeronimo G.H."/>
            <person name="Bonds A.E."/>
            <person name="Quandt C.A."/>
            <person name="Davis W.J."/>
            <person name="Chang Y."/>
            <person name="Federici B.A."/>
            <person name="Kuo A."/>
            <person name="LaButti K."/>
            <person name="Pangilinan J."/>
            <person name="Andreopoulos W."/>
            <person name="Tritt A."/>
            <person name="Riley R."/>
            <person name="Hundley H."/>
            <person name="Johnson J."/>
            <person name="Lipzen A."/>
            <person name="Barry K."/>
            <person name="Lang B.F."/>
            <person name="Cuomo C.A."/>
            <person name="Buchler N.E."/>
            <person name="Grigoriev I.V."/>
            <person name="Spatafora J.W."/>
            <person name="Stajich J.E."/>
            <person name="James T.Y."/>
        </authorList>
    </citation>
    <scope>NUCLEOTIDE SEQUENCE</scope>
    <source>
        <strain evidence="2">AG</strain>
    </source>
</reference>
<protein>
    <submittedName>
        <fullName evidence="2">Uncharacterized protein</fullName>
    </submittedName>
</protein>
<dbReference type="RefSeq" id="XP_051445691.1">
    <property type="nucleotide sequence ID" value="XM_051588097.1"/>
</dbReference>
<evidence type="ECO:0000256" key="1">
    <source>
        <dbReference type="SAM" id="MobiDB-lite"/>
    </source>
</evidence>
<proteinExistence type="predicted"/>
<gene>
    <name evidence="2" type="ORF">K450DRAFT_235500</name>
</gene>
<keyword evidence="3" id="KW-1185">Reference proteome</keyword>
<evidence type="ECO:0000313" key="3">
    <source>
        <dbReference type="Proteomes" id="UP001206595"/>
    </source>
</evidence>